<feature type="binding site" evidence="8">
    <location>
        <begin position="42"/>
        <end position="47"/>
    </location>
    <ligand>
        <name>GTP</name>
        <dbReference type="ChEBI" id="CHEBI:37565"/>
    </ligand>
</feature>
<sequence length="387" mass="45189">MFCGSSTPDEDKRRSRELDKQLKNDSKKLQRIMQLLLLGTGESGKSTIIKQMQIIHINGFSEKEKQDKIPNIKQNIHESIYTLIYNMDKISPPVELKHDKSKESAEYIIKLGANELVEYPDEYYDHVKILWADPGVQETFKRSNEFQLIDSANYFLDRIDDIRKSDYIPTVQDMLFCRIMTIQISKIEFKIPYRGSDVEFWMYDVGGQRGQRKKWISAFEGIQAILFLIAASDFDQTLREDEKKNRLVESFEVFGDIFWSRFVRKAGKIVFLNKQDLLKQKIDNGHKLQDYFPDFANYVLVKNKHADPNSEYDRAKYYMREKIIHITQNKPSEIVDVMPGLHFPVNIETPPVYIHFTIATDTKNVKLVFDSVKDMILMENIAGAGLN</sequence>
<dbReference type="InterPro" id="IPR001019">
    <property type="entry name" value="Gprotein_alpha_su"/>
</dbReference>
<evidence type="ECO:0000256" key="10">
    <source>
        <dbReference type="RuleBase" id="RU369121"/>
    </source>
</evidence>
<reference evidence="11" key="1">
    <citation type="submission" date="2019-08" db="EMBL/GenBank/DDBJ databases">
        <title>The genome of the North American firefly Photinus pyralis.</title>
        <authorList>
            <consortium name="Photinus pyralis genome working group"/>
            <person name="Fallon T.R."/>
            <person name="Sander Lower S.E."/>
            <person name="Weng J.-K."/>
        </authorList>
    </citation>
    <scope>NUCLEOTIDE SEQUENCE</scope>
    <source>
        <strain evidence="11">TRF0915ILg1</strain>
        <tissue evidence="11">Whole body</tissue>
    </source>
</reference>
<evidence type="ECO:0000313" key="11">
    <source>
        <dbReference type="EMBL" id="KAF2899725.1"/>
    </source>
</evidence>
<dbReference type="Pfam" id="PF00503">
    <property type="entry name" value="G-alpha"/>
    <property type="match status" value="1"/>
</dbReference>
<keyword evidence="12" id="KW-1185">Reference proteome</keyword>
<dbReference type="SUPFAM" id="SSF47895">
    <property type="entry name" value="Transducin (alpha subunit), insertion domain"/>
    <property type="match status" value="1"/>
</dbReference>
<dbReference type="FunFam" id="1.10.400.10:FF:000003">
    <property type="entry name" value="Guanine nucleotide-binding protein G(S) subunit alpha"/>
    <property type="match status" value="1"/>
</dbReference>
<keyword evidence="7 10" id="KW-0807">Transducer</keyword>
<dbReference type="InterPro" id="IPR011025">
    <property type="entry name" value="GproteinA_insert"/>
</dbReference>
<evidence type="ECO:0000313" key="12">
    <source>
        <dbReference type="Proteomes" id="UP000801492"/>
    </source>
</evidence>
<dbReference type="GO" id="GO:0007606">
    <property type="term" value="P:sensory perception of chemical stimulus"/>
    <property type="evidence" value="ECO:0007669"/>
    <property type="project" value="TreeGrafter"/>
</dbReference>
<dbReference type="CDD" id="cd00066">
    <property type="entry name" value="G-alpha"/>
    <property type="match status" value="1"/>
</dbReference>
<gene>
    <name evidence="11" type="ORF">ILUMI_06451</name>
</gene>
<dbReference type="Proteomes" id="UP000801492">
    <property type="component" value="Unassembled WGS sequence"/>
</dbReference>
<keyword evidence="6 8" id="KW-0342">GTP-binding</keyword>
<protein>
    <recommendedName>
        <fullName evidence="10">Guanine nucleotide-binding protein G(s) subunit alpha</fullName>
    </recommendedName>
    <alternativeName>
        <fullName evidence="10">Adenylate cyclase-stimulating G alpha protein</fullName>
    </alternativeName>
</protein>
<dbReference type="PRINTS" id="PR00443">
    <property type="entry name" value="GPROTEINAS"/>
</dbReference>
<dbReference type="AlphaFoldDB" id="A0A8K0DFH4"/>
<dbReference type="FunFam" id="3.40.50.300:FF:000720">
    <property type="entry name" value="Guanine nucleotide-binding protein G(k) subunit alpha"/>
    <property type="match status" value="1"/>
</dbReference>
<dbReference type="PANTHER" id="PTHR10218:SF367">
    <property type="entry name" value="GUANINE NUCLEOTIDE-BINDING PROTEIN G(F) SUBUNIT ALPHA"/>
    <property type="match status" value="1"/>
</dbReference>
<comment type="similarity">
    <text evidence="1 10">Belongs to the G-alpha family. G(s) subfamily.</text>
</comment>
<dbReference type="GO" id="GO:0005525">
    <property type="term" value="F:GTP binding"/>
    <property type="evidence" value="ECO:0007669"/>
    <property type="project" value="UniProtKB-UniRule"/>
</dbReference>
<dbReference type="InterPro" id="IPR000367">
    <property type="entry name" value="Gprotein_alpha_S"/>
</dbReference>
<keyword evidence="5 9" id="KW-0460">Magnesium</keyword>
<dbReference type="GO" id="GO:0046872">
    <property type="term" value="F:metal ion binding"/>
    <property type="evidence" value="ECO:0007669"/>
    <property type="project" value="UniProtKB-UniRule"/>
</dbReference>
<dbReference type="GO" id="GO:0007191">
    <property type="term" value="P:adenylate cyclase-activating dopamine receptor signaling pathway"/>
    <property type="evidence" value="ECO:0007669"/>
    <property type="project" value="TreeGrafter"/>
</dbReference>
<keyword evidence="3 9" id="KW-0479">Metal-binding</keyword>
<dbReference type="GO" id="GO:0003924">
    <property type="term" value="F:GTPase activity"/>
    <property type="evidence" value="ECO:0007669"/>
    <property type="project" value="UniProtKB-UniRule"/>
</dbReference>
<dbReference type="GO" id="GO:0031683">
    <property type="term" value="F:G-protein beta/gamma-subunit complex binding"/>
    <property type="evidence" value="ECO:0007669"/>
    <property type="project" value="UniProtKB-UniRule"/>
</dbReference>
<comment type="subunit">
    <text evidence="2 10">G proteins are composed of 3 units; alpha, beta and gamma. The alpha chain contains the guanine nucleotide binding site.</text>
</comment>
<dbReference type="PROSITE" id="PS51882">
    <property type="entry name" value="G_ALPHA"/>
    <property type="match status" value="1"/>
</dbReference>
<dbReference type="Gene3D" id="1.10.400.10">
    <property type="entry name" value="GI Alpha 1, domain 2-like"/>
    <property type="match status" value="1"/>
</dbReference>
<dbReference type="InterPro" id="IPR027417">
    <property type="entry name" value="P-loop_NTPase"/>
</dbReference>
<dbReference type="GO" id="GO:0001664">
    <property type="term" value="F:G protein-coupled receptor binding"/>
    <property type="evidence" value="ECO:0007669"/>
    <property type="project" value="TreeGrafter"/>
</dbReference>
<feature type="binding site" evidence="8">
    <location>
        <begin position="204"/>
        <end position="208"/>
    </location>
    <ligand>
        <name>GTP</name>
        <dbReference type="ChEBI" id="CHEBI:37565"/>
    </ligand>
</feature>
<feature type="binding site" evidence="8">
    <location>
        <begin position="175"/>
        <end position="181"/>
    </location>
    <ligand>
        <name>GTP</name>
        <dbReference type="ChEBI" id="CHEBI:37565"/>
    </ligand>
</feature>
<organism evidence="11 12">
    <name type="scientific">Ignelater luminosus</name>
    <name type="common">Cucubano</name>
    <name type="synonym">Pyrophorus luminosus</name>
    <dbReference type="NCBI Taxonomy" id="2038154"/>
    <lineage>
        <taxon>Eukaryota</taxon>
        <taxon>Metazoa</taxon>
        <taxon>Ecdysozoa</taxon>
        <taxon>Arthropoda</taxon>
        <taxon>Hexapoda</taxon>
        <taxon>Insecta</taxon>
        <taxon>Pterygota</taxon>
        <taxon>Neoptera</taxon>
        <taxon>Endopterygota</taxon>
        <taxon>Coleoptera</taxon>
        <taxon>Polyphaga</taxon>
        <taxon>Elateriformia</taxon>
        <taxon>Elateroidea</taxon>
        <taxon>Elateridae</taxon>
        <taxon>Agrypninae</taxon>
        <taxon>Pyrophorini</taxon>
        <taxon>Ignelater</taxon>
    </lineage>
</organism>
<keyword evidence="10" id="KW-1003">Cell membrane</keyword>
<feature type="binding site" evidence="9">
    <location>
        <position position="46"/>
    </location>
    <ligand>
        <name>Mg(2+)</name>
        <dbReference type="ChEBI" id="CHEBI:18420"/>
    </ligand>
</feature>
<comment type="caution">
    <text evidence="11">The sequence shown here is derived from an EMBL/GenBank/DDBJ whole genome shotgun (WGS) entry which is preliminary data.</text>
</comment>
<name>A0A8K0DFH4_IGNLU</name>
<dbReference type="SMART" id="SM00275">
    <property type="entry name" value="G_alpha"/>
    <property type="match status" value="1"/>
</dbReference>
<comment type="subcellular location">
    <subcellularLocation>
        <location evidence="10">Cell membrane</location>
    </subcellularLocation>
</comment>
<evidence type="ECO:0000256" key="6">
    <source>
        <dbReference type="ARBA" id="ARBA00023134"/>
    </source>
</evidence>
<dbReference type="GO" id="GO:0005834">
    <property type="term" value="C:heterotrimeric G-protein complex"/>
    <property type="evidence" value="ECO:0007669"/>
    <property type="project" value="UniProtKB-UniRule"/>
</dbReference>
<comment type="function">
    <text evidence="10">Guanine nucleotide-binding proteins (G proteins) function as transducers in numerous signaling pathways controlled by G protein-coupled receptors (GPCRs).</text>
</comment>
<keyword evidence="4 8" id="KW-0547">Nucleotide-binding</keyword>
<proteinExistence type="inferred from homology"/>
<evidence type="ECO:0000256" key="7">
    <source>
        <dbReference type="ARBA" id="ARBA00023224"/>
    </source>
</evidence>
<keyword evidence="10" id="KW-0472">Membrane</keyword>
<evidence type="ECO:0000256" key="8">
    <source>
        <dbReference type="PIRSR" id="PIRSR601019-1"/>
    </source>
</evidence>
<evidence type="ECO:0000256" key="3">
    <source>
        <dbReference type="ARBA" id="ARBA00022723"/>
    </source>
</evidence>
<accession>A0A8K0DFH4</accession>
<dbReference type="SUPFAM" id="SSF52540">
    <property type="entry name" value="P-loop containing nucleoside triphosphate hydrolases"/>
    <property type="match status" value="1"/>
</dbReference>
<feature type="binding site" evidence="8">
    <location>
        <position position="359"/>
    </location>
    <ligand>
        <name>GTP</name>
        <dbReference type="ChEBI" id="CHEBI:37565"/>
    </ligand>
</feature>
<evidence type="ECO:0000256" key="2">
    <source>
        <dbReference type="ARBA" id="ARBA00011356"/>
    </source>
</evidence>
<dbReference type="PANTHER" id="PTHR10218">
    <property type="entry name" value="GTP-BINDING PROTEIN ALPHA SUBUNIT"/>
    <property type="match status" value="1"/>
</dbReference>
<dbReference type="GO" id="GO:0005737">
    <property type="term" value="C:cytoplasm"/>
    <property type="evidence" value="ECO:0007669"/>
    <property type="project" value="TreeGrafter"/>
</dbReference>
<feature type="binding site" evidence="8">
    <location>
        <begin position="150"/>
        <end position="151"/>
    </location>
    <ligand>
        <name>GTP</name>
        <dbReference type="ChEBI" id="CHEBI:37565"/>
    </ligand>
</feature>
<dbReference type="Gene3D" id="3.40.50.300">
    <property type="entry name" value="P-loop containing nucleotide triphosphate hydrolases"/>
    <property type="match status" value="1"/>
</dbReference>
<evidence type="ECO:0000256" key="9">
    <source>
        <dbReference type="PIRSR" id="PIRSR601019-2"/>
    </source>
</evidence>
<dbReference type="EMBL" id="VTPC01002663">
    <property type="protein sequence ID" value="KAF2899725.1"/>
    <property type="molecule type" value="Genomic_DNA"/>
</dbReference>
<evidence type="ECO:0000256" key="4">
    <source>
        <dbReference type="ARBA" id="ARBA00022741"/>
    </source>
</evidence>
<dbReference type="PRINTS" id="PR00318">
    <property type="entry name" value="GPROTEINA"/>
</dbReference>
<evidence type="ECO:0000256" key="5">
    <source>
        <dbReference type="ARBA" id="ARBA00022842"/>
    </source>
</evidence>
<evidence type="ECO:0000256" key="1">
    <source>
        <dbReference type="ARBA" id="ARBA00007172"/>
    </source>
</evidence>
<feature type="binding site" evidence="8">
    <location>
        <begin position="273"/>
        <end position="276"/>
    </location>
    <ligand>
        <name>GTP</name>
        <dbReference type="ChEBI" id="CHEBI:37565"/>
    </ligand>
</feature>
<feature type="binding site" evidence="9">
    <location>
        <position position="181"/>
    </location>
    <ligand>
        <name>Mg(2+)</name>
        <dbReference type="ChEBI" id="CHEBI:18420"/>
    </ligand>
</feature>
<dbReference type="OrthoDB" id="5817230at2759"/>